<comment type="caution">
    <text evidence="2">The sequence shown here is derived from an EMBL/GenBank/DDBJ whole genome shotgun (WGS) entry which is preliminary data.</text>
</comment>
<sequence length="390" mass="39891">MGQKKKAGKAKQPPYDEQAARLKNAATRRRNKETLEKQMLRADDLLPSSEVVSKPEKDATPTVNLTAVAAIPREAPPSPVCTSTGRVGHKASLHASSSEDGEVKIAAGHTAAAPGSPGDSAAFATAADDASAMLNLPDDIAAIEDAVGHKANLHASSSEDGEVSIAAGHTAAAPSSPGDSAAFAISTDDAPTVLNSPDDVAEIEDAVLSEADLKELDDATKVPTDDTAASAAAVLTNSVLSTDRDAPTQVVAFELVPPPSPRLMSDVDAPEPEAQPQPLDGAGADADAQAAPADSGQQPADDGHDIGVADAPHDSLQRPYSGMPWLLGAMLHVVAATKPVLFTHLQPAPDAVIAGVLRAGCAAHTVRRFAYDCAAFPLDAALTVARVLLR</sequence>
<dbReference type="Proteomes" id="UP001445335">
    <property type="component" value="Unassembled WGS sequence"/>
</dbReference>
<dbReference type="AlphaFoldDB" id="A0AAW1SJ52"/>
<protein>
    <submittedName>
        <fullName evidence="2">Uncharacterized protein</fullName>
    </submittedName>
</protein>
<name>A0AAW1SJ52_9CHLO</name>
<feature type="compositionally biased region" description="Basic and acidic residues" evidence="1">
    <location>
        <begin position="301"/>
        <end position="314"/>
    </location>
</feature>
<organism evidence="2 3">
    <name type="scientific">Elliptochloris bilobata</name>
    <dbReference type="NCBI Taxonomy" id="381761"/>
    <lineage>
        <taxon>Eukaryota</taxon>
        <taxon>Viridiplantae</taxon>
        <taxon>Chlorophyta</taxon>
        <taxon>core chlorophytes</taxon>
        <taxon>Trebouxiophyceae</taxon>
        <taxon>Trebouxiophyceae incertae sedis</taxon>
        <taxon>Elliptochloris clade</taxon>
        <taxon>Elliptochloris</taxon>
    </lineage>
</organism>
<evidence type="ECO:0000256" key="1">
    <source>
        <dbReference type="SAM" id="MobiDB-lite"/>
    </source>
</evidence>
<evidence type="ECO:0000313" key="3">
    <source>
        <dbReference type="Proteomes" id="UP001445335"/>
    </source>
</evidence>
<feature type="region of interest" description="Disordered" evidence="1">
    <location>
        <begin position="74"/>
        <end position="101"/>
    </location>
</feature>
<evidence type="ECO:0000313" key="2">
    <source>
        <dbReference type="EMBL" id="KAK9845847.1"/>
    </source>
</evidence>
<dbReference type="EMBL" id="JALJOU010000002">
    <property type="protein sequence ID" value="KAK9845847.1"/>
    <property type="molecule type" value="Genomic_DNA"/>
</dbReference>
<feature type="compositionally biased region" description="Low complexity" evidence="1">
    <location>
        <begin position="276"/>
        <end position="300"/>
    </location>
</feature>
<proteinExistence type="predicted"/>
<accession>A0AAW1SJ52</accession>
<keyword evidence="3" id="KW-1185">Reference proteome</keyword>
<feature type="region of interest" description="Disordered" evidence="1">
    <location>
        <begin position="257"/>
        <end position="314"/>
    </location>
</feature>
<gene>
    <name evidence="2" type="ORF">WJX81_004097</name>
</gene>
<reference evidence="2 3" key="1">
    <citation type="journal article" date="2024" name="Nat. Commun.">
        <title>Phylogenomics reveals the evolutionary origins of lichenization in chlorophyte algae.</title>
        <authorList>
            <person name="Puginier C."/>
            <person name="Libourel C."/>
            <person name="Otte J."/>
            <person name="Skaloud P."/>
            <person name="Haon M."/>
            <person name="Grisel S."/>
            <person name="Petersen M."/>
            <person name="Berrin J.G."/>
            <person name="Delaux P.M."/>
            <person name="Dal Grande F."/>
            <person name="Keller J."/>
        </authorList>
    </citation>
    <scope>NUCLEOTIDE SEQUENCE [LARGE SCALE GENOMIC DNA]</scope>
    <source>
        <strain evidence="2 3">SAG 245.80</strain>
    </source>
</reference>
<feature type="region of interest" description="Disordered" evidence="1">
    <location>
        <begin position="1"/>
        <end position="37"/>
    </location>
</feature>